<feature type="compositionally biased region" description="Polar residues" evidence="1">
    <location>
        <begin position="23"/>
        <end position="36"/>
    </location>
</feature>
<gene>
    <name evidence="2" type="ORF">KVT40_004249</name>
</gene>
<feature type="compositionally biased region" description="Polar residues" evidence="1">
    <location>
        <begin position="142"/>
        <end position="152"/>
    </location>
</feature>
<evidence type="ECO:0000313" key="3">
    <source>
        <dbReference type="Proteomes" id="UP000809789"/>
    </source>
</evidence>
<feature type="region of interest" description="Disordered" evidence="1">
    <location>
        <begin position="141"/>
        <end position="171"/>
    </location>
</feature>
<organism evidence="2 3">
    <name type="scientific">Elsinoe batatas</name>
    <dbReference type="NCBI Taxonomy" id="2601811"/>
    <lineage>
        <taxon>Eukaryota</taxon>
        <taxon>Fungi</taxon>
        <taxon>Dikarya</taxon>
        <taxon>Ascomycota</taxon>
        <taxon>Pezizomycotina</taxon>
        <taxon>Dothideomycetes</taxon>
        <taxon>Dothideomycetidae</taxon>
        <taxon>Myriangiales</taxon>
        <taxon>Elsinoaceae</taxon>
        <taxon>Elsinoe</taxon>
    </lineage>
</organism>
<protein>
    <submittedName>
        <fullName evidence="2">Uncharacterized protein</fullName>
    </submittedName>
</protein>
<reference evidence="2" key="1">
    <citation type="submission" date="2021-07" db="EMBL/GenBank/DDBJ databases">
        <title>Elsinoe batatas strain:CRI-CJ2 Genome sequencing and assembly.</title>
        <authorList>
            <person name="Huang L."/>
        </authorList>
    </citation>
    <scope>NUCLEOTIDE SEQUENCE</scope>
    <source>
        <strain evidence="2">CRI-CJ2</strain>
    </source>
</reference>
<evidence type="ECO:0000256" key="1">
    <source>
        <dbReference type="SAM" id="MobiDB-lite"/>
    </source>
</evidence>
<dbReference type="Proteomes" id="UP000809789">
    <property type="component" value="Unassembled WGS sequence"/>
</dbReference>
<evidence type="ECO:0000313" key="2">
    <source>
        <dbReference type="EMBL" id="KAG8628376.1"/>
    </source>
</evidence>
<comment type="caution">
    <text evidence="2">The sequence shown here is derived from an EMBL/GenBank/DDBJ whole genome shotgun (WGS) entry which is preliminary data.</text>
</comment>
<accession>A0A8K0L1W2</accession>
<sequence length="208" mass="23069">MSEARRLLNSILQSGTKRIRTPSPASSRTSGRTSPISPRIPPVTGPVLVRPHPNLQTPPMGRHKHTKRPDSLPYPSPALYRFNSIVDAIESAELERSINAIAIICARSKYSLADAHASHRPPQGEISPRPRLTKKLSIVPEVNTSSEESAPNTGWRELDQQQTTEWAERSATARKMHLSALSSLRRFQIAQVPMVGVSKPSIERLPER</sequence>
<dbReference type="AlphaFoldDB" id="A0A8K0L1W2"/>
<feature type="region of interest" description="Disordered" evidence="1">
    <location>
        <begin position="1"/>
        <end position="72"/>
    </location>
</feature>
<keyword evidence="3" id="KW-1185">Reference proteome</keyword>
<dbReference type="OrthoDB" id="5339332at2759"/>
<dbReference type="EMBL" id="JAESVG020000004">
    <property type="protein sequence ID" value="KAG8628376.1"/>
    <property type="molecule type" value="Genomic_DNA"/>
</dbReference>
<proteinExistence type="predicted"/>
<name>A0A8K0L1W2_9PEZI</name>